<evidence type="ECO:0000256" key="2">
    <source>
        <dbReference type="ARBA" id="ARBA00022527"/>
    </source>
</evidence>
<dbReference type="GeneID" id="25903447"/>
<dbReference type="AlphaFoldDB" id="A0A0L0G7K2"/>
<keyword evidence="4" id="KW-0547">Nucleotide-binding</keyword>
<dbReference type="EMBL" id="KQ241736">
    <property type="protein sequence ID" value="KNC84861.1"/>
    <property type="molecule type" value="Genomic_DNA"/>
</dbReference>
<reference evidence="10 11" key="1">
    <citation type="submission" date="2011-02" db="EMBL/GenBank/DDBJ databases">
        <title>The Genome Sequence of Sphaeroforma arctica JP610.</title>
        <authorList>
            <consortium name="The Broad Institute Genome Sequencing Platform"/>
            <person name="Russ C."/>
            <person name="Cuomo C."/>
            <person name="Young S.K."/>
            <person name="Zeng Q."/>
            <person name="Gargeya S."/>
            <person name="Alvarado L."/>
            <person name="Berlin A."/>
            <person name="Chapman S.B."/>
            <person name="Chen Z."/>
            <person name="Freedman E."/>
            <person name="Gellesch M."/>
            <person name="Goldberg J."/>
            <person name="Griggs A."/>
            <person name="Gujja S."/>
            <person name="Heilman E."/>
            <person name="Heiman D."/>
            <person name="Howarth C."/>
            <person name="Mehta T."/>
            <person name="Neiman D."/>
            <person name="Pearson M."/>
            <person name="Roberts A."/>
            <person name="Saif S."/>
            <person name="Shea T."/>
            <person name="Shenoy N."/>
            <person name="Sisk P."/>
            <person name="Stolte C."/>
            <person name="Sykes S."/>
            <person name="White J."/>
            <person name="Yandava C."/>
            <person name="Burger G."/>
            <person name="Gray M.W."/>
            <person name="Holland P.W.H."/>
            <person name="King N."/>
            <person name="Lang F.B.F."/>
            <person name="Roger A.J."/>
            <person name="Ruiz-Trillo I."/>
            <person name="Haas B."/>
            <person name="Nusbaum C."/>
            <person name="Birren B."/>
        </authorList>
    </citation>
    <scope>NUCLEOTIDE SEQUENCE [LARGE SCALE GENOMIC DNA]</scope>
    <source>
        <strain evidence="10 11">JP610</strain>
    </source>
</reference>
<dbReference type="SMART" id="SM00220">
    <property type="entry name" value="S_TKc"/>
    <property type="match status" value="1"/>
</dbReference>
<comment type="catalytic activity">
    <reaction evidence="8">
        <text>L-seryl-[protein] + ATP = O-phospho-L-seryl-[protein] + ADP + H(+)</text>
        <dbReference type="Rhea" id="RHEA:17989"/>
        <dbReference type="Rhea" id="RHEA-COMP:9863"/>
        <dbReference type="Rhea" id="RHEA-COMP:11604"/>
        <dbReference type="ChEBI" id="CHEBI:15378"/>
        <dbReference type="ChEBI" id="CHEBI:29999"/>
        <dbReference type="ChEBI" id="CHEBI:30616"/>
        <dbReference type="ChEBI" id="CHEBI:83421"/>
        <dbReference type="ChEBI" id="CHEBI:456216"/>
        <dbReference type="EC" id="2.7.11.1"/>
    </reaction>
</comment>
<dbReference type="PANTHER" id="PTHR24363:SF0">
    <property type="entry name" value="SERINE_THREONINE KINASE LIKE DOMAIN CONTAINING 1"/>
    <property type="match status" value="1"/>
</dbReference>
<evidence type="ECO:0000256" key="8">
    <source>
        <dbReference type="ARBA" id="ARBA00048679"/>
    </source>
</evidence>
<accession>A0A0L0G7K2</accession>
<keyword evidence="2 10" id="KW-0723">Serine/threonine-protein kinase</keyword>
<proteinExistence type="predicted"/>
<dbReference type="OrthoDB" id="1668230at2759"/>
<dbReference type="Proteomes" id="UP000054560">
    <property type="component" value="Unassembled WGS sequence"/>
</dbReference>
<dbReference type="RefSeq" id="XP_014158763.1">
    <property type="nucleotide sequence ID" value="XM_014303288.1"/>
</dbReference>
<dbReference type="InterPro" id="IPR011009">
    <property type="entry name" value="Kinase-like_dom_sf"/>
</dbReference>
<protein>
    <recommendedName>
        <fullName evidence="1">non-specific serine/threonine protein kinase</fullName>
        <ecNumber evidence="1">2.7.11.1</ecNumber>
    </recommendedName>
</protein>
<keyword evidence="3" id="KW-0808">Transferase</keyword>
<evidence type="ECO:0000256" key="3">
    <source>
        <dbReference type="ARBA" id="ARBA00022679"/>
    </source>
</evidence>
<evidence type="ECO:0000256" key="4">
    <source>
        <dbReference type="ARBA" id="ARBA00022741"/>
    </source>
</evidence>
<dbReference type="InterPro" id="IPR000719">
    <property type="entry name" value="Prot_kinase_dom"/>
</dbReference>
<dbReference type="Gene3D" id="1.10.510.10">
    <property type="entry name" value="Transferase(Phosphotransferase) domain 1"/>
    <property type="match status" value="1"/>
</dbReference>
<evidence type="ECO:0000256" key="7">
    <source>
        <dbReference type="ARBA" id="ARBA00047899"/>
    </source>
</evidence>
<sequence length="526" mass="59287">MRQIRQPVVELVMECCTVLRDVQTCSAVEAKKEDVKEAEMALEALNTLQEQVRSGDAVLDETITERNELGQRCVKLIESAMQNRPKDPGAPIRVRAAEVLNKLRITPNDKVPRQENFDGLRRLCDSACARGENFATALGLNSAQSKACDEAVTIARNALPSSLLREYGYESAADISMRDCIDPCKAALTAEMTFLEGGARYLTERIKLAGVFSALETALDTVIRLKAPDVSLVHEQHKGNFNFNLERKKWDARVLLAENETNEATLRKDRGVWQRNTRDREKAARHELTAWLQYTGTHYPELLRSPSVTACFTWEWELKCAAQGLLRKGDKIKNYQHVKMLSEKKDRSVRLVTDFEGKHVVVKSYILTTSSHFSHFMKTCSKLGGLRGAINIVPIIGVFTEEHFGHVLMYNYKSGDLEAWMQNHPKRDPKLCLRIAHQVVAAVESLHTRDIVHCNLNPENIFLTSKLEAVLGDIDDLRDADCTITTAVVVTRKFEAPEIRSRLVSRFDKSADIHSLGLVLKIYSVV</sequence>
<evidence type="ECO:0000313" key="10">
    <source>
        <dbReference type="EMBL" id="KNC84861.1"/>
    </source>
</evidence>
<evidence type="ECO:0000313" key="11">
    <source>
        <dbReference type="Proteomes" id="UP000054560"/>
    </source>
</evidence>
<dbReference type="GO" id="GO:0004674">
    <property type="term" value="F:protein serine/threonine kinase activity"/>
    <property type="evidence" value="ECO:0007669"/>
    <property type="project" value="UniProtKB-KW"/>
</dbReference>
<dbReference type="STRING" id="667725.A0A0L0G7K2"/>
<keyword evidence="11" id="KW-1185">Reference proteome</keyword>
<dbReference type="eggNOG" id="KOG0604">
    <property type="taxonomic scope" value="Eukaryota"/>
</dbReference>
<dbReference type="PROSITE" id="PS50011">
    <property type="entry name" value="PROTEIN_KINASE_DOM"/>
    <property type="match status" value="1"/>
</dbReference>
<evidence type="ECO:0000256" key="6">
    <source>
        <dbReference type="ARBA" id="ARBA00022840"/>
    </source>
</evidence>
<dbReference type="EC" id="2.7.11.1" evidence="1"/>
<comment type="catalytic activity">
    <reaction evidence="7">
        <text>L-threonyl-[protein] + ATP = O-phospho-L-threonyl-[protein] + ADP + H(+)</text>
        <dbReference type="Rhea" id="RHEA:46608"/>
        <dbReference type="Rhea" id="RHEA-COMP:11060"/>
        <dbReference type="Rhea" id="RHEA-COMP:11605"/>
        <dbReference type="ChEBI" id="CHEBI:15378"/>
        <dbReference type="ChEBI" id="CHEBI:30013"/>
        <dbReference type="ChEBI" id="CHEBI:30616"/>
        <dbReference type="ChEBI" id="CHEBI:61977"/>
        <dbReference type="ChEBI" id="CHEBI:456216"/>
        <dbReference type="EC" id="2.7.11.1"/>
    </reaction>
</comment>
<gene>
    <name evidence="10" type="ORF">SARC_02943</name>
</gene>
<keyword evidence="5 10" id="KW-0418">Kinase</keyword>
<dbReference type="GO" id="GO:0005524">
    <property type="term" value="F:ATP binding"/>
    <property type="evidence" value="ECO:0007669"/>
    <property type="project" value="UniProtKB-KW"/>
</dbReference>
<feature type="domain" description="Protein kinase" evidence="9">
    <location>
        <begin position="335"/>
        <end position="526"/>
    </location>
</feature>
<keyword evidence="6" id="KW-0067">ATP-binding</keyword>
<dbReference type="SUPFAM" id="SSF56112">
    <property type="entry name" value="Protein kinase-like (PK-like)"/>
    <property type="match status" value="1"/>
</dbReference>
<evidence type="ECO:0000259" key="9">
    <source>
        <dbReference type="PROSITE" id="PS50011"/>
    </source>
</evidence>
<evidence type="ECO:0000256" key="1">
    <source>
        <dbReference type="ARBA" id="ARBA00012513"/>
    </source>
</evidence>
<name>A0A0L0G7K2_9EUKA</name>
<dbReference type="PANTHER" id="PTHR24363">
    <property type="entry name" value="SERINE/THREONINE PROTEIN KINASE"/>
    <property type="match status" value="1"/>
</dbReference>
<evidence type="ECO:0000256" key="5">
    <source>
        <dbReference type="ARBA" id="ARBA00022777"/>
    </source>
</evidence>
<dbReference type="CDD" id="cd00180">
    <property type="entry name" value="PKc"/>
    <property type="match status" value="1"/>
</dbReference>
<organism evidence="10 11">
    <name type="scientific">Sphaeroforma arctica JP610</name>
    <dbReference type="NCBI Taxonomy" id="667725"/>
    <lineage>
        <taxon>Eukaryota</taxon>
        <taxon>Ichthyosporea</taxon>
        <taxon>Ichthyophonida</taxon>
        <taxon>Sphaeroforma</taxon>
    </lineage>
</organism>
<dbReference type="Pfam" id="PF00069">
    <property type="entry name" value="Pkinase"/>
    <property type="match status" value="1"/>
</dbReference>